<proteinExistence type="predicted"/>
<organism evidence="1 2">
    <name type="scientific">Hyphomicrobium album</name>
    <dbReference type="NCBI Taxonomy" id="2665159"/>
    <lineage>
        <taxon>Bacteria</taxon>
        <taxon>Pseudomonadati</taxon>
        <taxon>Pseudomonadota</taxon>
        <taxon>Alphaproteobacteria</taxon>
        <taxon>Hyphomicrobiales</taxon>
        <taxon>Hyphomicrobiaceae</taxon>
        <taxon>Hyphomicrobium</taxon>
    </lineage>
</organism>
<keyword evidence="2" id="KW-1185">Reference proteome</keyword>
<evidence type="ECO:0000313" key="2">
    <source>
        <dbReference type="Proteomes" id="UP000440694"/>
    </source>
</evidence>
<reference evidence="1 2" key="1">
    <citation type="submission" date="2019-11" db="EMBL/GenBank/DDBJ databases">
        <title>Identification of a novel strain.</title>
        <authorList>
            <person name="Xu Q."/>
            <person name="Wang G."/>
        </authorList>
    </citation>
    <scope>NUCLEOTIDE SEQUENCE [LARGE SCALE GENOMIC DNA]</scope>
    <source>
        <strain evidence="2">xq</strain>
    </source>
</reference>
<comment type="caution">
    <text evidence="1">The sequence shown here is derived from an EMBL/GenBank/DDBJ whole genome shotgun (WGS) entry which is preliminary data.</text>
</comment>
<dbReference type="AlphaFoldDB" id="A0A6I3KJG5"/>
<sequence length="311" mass="33711">MLWHANELSEDSNRTRAADDVWGAELVDQSLATAWYPAEWASVTDDELVFLLPSLCNWPTGRHAEPARRGPIDYLTRTLTARADAASRLIARRSGLTDPAAAAEIHDRLVASGLLSSIDAHRRSTTLRDSRAPAPGRDQGRLPDWLIAELVALAYTNRMLSDALGSAAPQGVDAPLIDWPLTLADVVVASISARLNGAYVYPEHGYAHELLALAALLGHLVEGRTAYLPPSIAGTLLDILRAKPSADDQTAAVLRAYIEWAGGANRLMLWARIINATGVARRIAPRAALVPRALRAAWNPRLLQRLDAQSL</sequence>
<evidence type="ECO:0000313" key="1">
    <source>
        <dbReference type="EMBL" id="MTD94070.1"/>
    </source>
</evidence>
<dbReference type="RefSeq" id="WP_154738544.1">
    <property type="nucleotide sequence ID" value="NZ_WMBQ01000001.1"/>
</dbReference>
<name>A0A6I3KJG5_9HYPH</name>
<gene>
    <name evidence="1" type="ORF">GIW81_06930</name>
</gene>
<dbReference type="EMBL" id="WMBQ01000001">
    <property type="protein sequence ID" value="MTD94070.1"/>
    <property type="molecule type" value="Genomic_DNA"/>
</dbReference>
<dbReference type="Proteomes" id="UP000440694">
    <property type="component" value="Unassembled WGS sequence"/>
</dbReference>
<protein>
    <submittedName>
        <fullName evidence="1">Uncharacterized protein</fullName>
    </submittedName>
</protein>
<accession>A0A6I3KJG5</accession>